<dbReference type="CDD" id="cd19501">
    <property type="entry name" value="RecA-like_FtsH"/>
    <property type="match status" value="1"/>
</dbReference>
<evidence type="ECO:0000256" key="3">
    <source>
        <dbReference type="ARBA" id="ARBA00010044"/>
    </source>
</evidence>
<dbReference type="Gene3D" id="1.10.8.60">
    <property type="match status" value="1"/>
</dbReference>
<keyword evidence="13" id="KW-0496">Mitochondrion</keyword>
<evidence type="ECO:0000313" key="16">
    <source>
        <dbReference type="EMBL" id="RYR06012.1"/>
    </source>
</evidence>
<keyword evidence="5" id="KW-0645">Protease</keyword>
<dbReference type="Pfam" id="PF12146">
    <property type="entry name" value="Hydrolase_4"/>
    <property type="match status" value="1"/>
</dbReference>
<dbReference type="PROSITE" id="PS00674">
    <property type="entry name" value="AAA"/>
    <property type="match status" value="1"/>
</dbReference>
<dbReference type="InterPro" id="IPR003593">
    <property type="entry name" value="AAA+_ATPase"/>
</dbReference>
<evidence type="ECO:0000313" key="17">
    <source>
        <dbReference type="Proteomes" id="UP000289738"/>
    </source>
</evidence>
<proteinExistence type="inferred from homology"/>
<feature type="region of interest" description="Disordered" evidence="14">
    <location>
        <begin position="948"/>
        <end position="969"/>
    </location>
</feature>
<dbReference type="InterPro" id="IPR003959">
    <property type="entry name" value="ATPase_AAA_core"/>
</dbReference>
<dbReference type="FunFam" id="1.10.8.60:FF:000001">
    <property type="entry name" value="ATP-dependent zinc metalloprotease FtsH"/>
    <property type="match status" value="1"/>
</dbReference>
<dbReference type="SUPFAM" id="SSF52540">
    <property type="entry name" value="P-loop containing nucleoside triphosphate hydrolases"/>
    <property type="match status" value="1"/>
</dbReference>
<dbReference type="FunFam" id="3.40.50.300:FF:000175">
    <property type="entry name" value="ATP-dependent zinc metalloprotease FTSH 4"/>
    <property type="match status" value="1"/>
</dbReference>
<organism evidence="16 17">
    <name type="scientific">Arachis hypogaea</name>
    <name type="common">Peanut</name>
    <dbReference type="NCBI Taxonomy" id="3818"/>
    <lineage>
        <taxon>Eukaryota</taxon>
        <taxon>Viridiplantae</taxon>
        <taxon>Streptophyta</taxon>
        <taxon>Embryophyta</taxon>
        <taxon>Tracheophyta</taxon>
        <taxon>Spermatophyta</taxon>
        <taxon>Magnoliopsida</taxon>
        <taxon>eudicotyledons</taxon>
        <taxon>Gunneridae</taxon>
        <taxon>Pentapetalae</taxon>
        <taxon>rosids</taxon>
        <taxon>fabids</taxon>
        <taxon>Fabales</taxon>
        <taxon>Fabaceae</taxon>
        <taxon>Papilionoideae</taxon>
        <taxon>50 kb inversion clade</taxon>
        <taxon>dalbergioids sensu lato</taxon>
        <taxon>Dalbergieae</taxon>
        <taxon>Pterocarpus clade</taxon>
        <taxon>Arachis</taxon>
    </lineage>
</organism>
<dbReference type="InterPro" id="IPR005936">
    <property type="entry name" value="FtsH"/>
</dbReference>
<dbReference type="GO" id="GO:0046872">
    <property type="term" value="F:metal ion binding"/>
    <property type="evidence" value="ECO:0007669"/>
    <property type="project" value="UniProtKB-KW"/>
</dbReference>
<dbReference type="InterPro" id="IPR022742">
    <property type="entry name" value="Hydrolase_4"/>
</dbReference>
<evidence type="ECO:0000256" key="7">
    <source>
        <dbReference type="ARBA" id="ARBA00022741"/>
    </source>
</evidence>
<name>A0A444YVR0_ARAHY</name>
<dbReference type="Pfam" id="PF17862">
    <property type="entry name" value="AAA_lid_3"/>
    <property type="match status" value="1"/>
</dbReference>
<evidence type="ECO:0000256" key="12">
    <source>
        <dbReference type="ARBA" id="ARBA00023049"/>
    </source>
</evidence>
<keyword evidence="17" id="KW-1185">Reference proteome</keyword>
<reference evidence="16 17" key="1">
    <citation type="submission" date="2019-01" db="EMBL/GenBank/DDBJ databases">
        <title>Sequencing of cultivated peanut Arachis hypogaea provides insights into genome evolution and oil improvement.</title>
        <authorList>
            <person name="Chen X."/>
        </authorList>
    </citation>
    <scope>NUCLEOTIDE SEQUENCE [LARGE SCALE GENOMIC DNA]</scope>
    <source>
        <strain evidence="17">cv. Fuhuasheng</strain>
        <tissue evidence="16">Leaves</tissue>
    </source>
</reference>
<dbReference type="Gene3D" id="3.40.50.1820">
    <property type="entry name" value="alpha/beta hydrolase"/>
    <property type="match status" value="1"/>
</dbReference>
<evidence type="ECO:0000256" key="8">
    <source>
        <dbReference type="ARBA" id="ARBA00022801"/>
    </source>
</evidence>
<evidence type="ECO:0000256" key="6">
    <source>
        <dbReference type="ARBA" id="ARBA00022723"/>
    </source>
</evidence>
<dbReference type="PANTHER" id="PTHR23076:SF37">
    <property type="entry name" value="ATP-DEPENDENT ZINC METALLOPROTEASE FTSH 4, MITOCHONDRIAL"/>
    <property type="match status" value="1"/>
</dbReference>
<evidence type="ECO:0000256" key="9">
    <source>
        <dbReference type="ARBA" id="ARBA00022833"/>
    </source>
</evidence>
<dbReference type="InterPro" id="IPR037219">
    <property type="entry name" value="Peptidase_M41-like"/>
</dbReference>
<evidence type="ECO:0000256" key="4">
    <source>
        <dbReference type="ARBA" id="ARBA00010550"/>
    </source>
</evidence>
<comment type="caution">
    <text evidence="16">The sequence shown here is derived from an EMBL/GenBank/DDBJ whole genome shotgun (WGS) entry which is preliminary data.</text>
</comment>
<dbReference type="SUPFAM" id="SSF53474">
    <property type="entry name" value="alpha/beta-Hydrolases"/>
    <property type="match status" value="1"/>
</dbReference>
<dbReference type="Gene3D" id="1.20.58.760">
    <property type="entry name" value="Peptidase M41"/>
    <property type="match status" value="1"/>
</dbReference>
<keyword evidence="7" id="KW-0547">Nucleotide-binding</keyword>
<evidence type="ECO:0000256" key="13">
    <source>
        <dbReference type="ARBA" id="ARBA00023128"/>
    </source>
</evidence>
<dbReference type="PANTHER" id="PTHR23076">
    <property type="entry name" value="METALLOPROTEASE M41 FTSH"/>
    <property type="match status" value="1"/>
</dbReference>
<dbReference type="AlphaFoldDB" id="A0A444YVR0"/>
<dbReference type="Pfam" id="PF01434">
    <property type="entry name" value="Peptidase_M41"/>
    <property type="match status" value="1"/>
</dbReference>
<protein>
    <recommendedName>
        <fullName evidence="15">AAA+ ATPase domain-containing protein</fullName>
    </recommendedName>
</protein>
<keyword evidence="6" id="KW-0479">Metal-binding</keyword>
<keyword evidence="11" id="KW-0809">Transit peptide</keyword>
<keyword evidence="12" id="KW-0482">Metalloprotease</keyword>
<dbReference type="Pfam" id="PF00004">
    <property type="entry name" value="AAA"/>
    <property type="match status" value="1"/>
</dbReference>
<dbReference type="GO" id="GO:0004176">
    <property type="term" value="F:ATP-dependent peptidase activity"/>
    <property type="evidence" value="ECO:0007669"/>
    <property type="project" value="InterPro"/>
</dbReference>
<dbReference type="GO" id="GO:0045037">
    <property type="term" value="P:protein import into chloroplast stroma"/>
    <property type="evidence" value="ECO:0007669"/>
    <property type="project" value="TreeGrafter"/>
</dbReference>
<dbReference type="STRING" id="3818.A0A444YVR0"/>
<dbReference type="GO" id="GO:0009507">
    <property type="term" value="C:chloroplast"/>
    <property type="evidence" value="ECO:0007669"/>
    <property type="project" value="TreeGrafter"/>
</dbReference>
<evidence type="ECO:0000256" key="10">
    <source>
        <dbReference type="ARBA" id="ARBA00022840"/>
    </source>
</evidence>
<keyword evidence="9" id="KW-0862">Zinc</keyword>
<dbReference type="FunFam" id="1.20.58.760:FF:000002">
    <property type="entry name" value="ATP-dependent zinc metalloprotease FtsH"/>
    <property type="match status" value="1"/>
</dbReference>
<comment type="cofactor">
    <cofactor evidence="1">
        <name>Zn(2+)</name>
        <dbReference type="ChEBI" id="CHEBI:29105"/>
    </cofactor>
</comment>
<keyword evidence="8" id="KW-0378">Hydrolase</keyword>
<evidence type="ECO:0000256" key="5">
    <source>
        <dbReference type="ARBA" id="ARBA00022670"/>
    </source>
</evidence>
<comment type="similarity">
    <text evidence="4">In the N-terminal section; belongs to the AAA ATPase family.</text>
</comment>
<dbReference type="GO" id="GO:0005743">
    <property type="term" value="C:mitochondrial inner membrane"/>
    <property type="evidence" value="ECO:0007669"/>
    <property type="project" value="UniProtKB-SubCell"/>
</dbReference>
<sequence length="969" mass="107903">MAWRPLLTQVSRRQLEFGQAKHLFLRGHFSINKFRDCAGNRLLPTQERFKSSYVGDFNRRIRDADEAVEISHLKELYHRNEPEAVIRLFESQPSLHANPSALSEYIKALVKVDRLDESELLKTLRRGMPNAVREEESIDGFSSLRNMRGQESIGGFSTFRNLGTPARERILGTASSPVHMVATEAASFKDRLWRAFRSIVVVFLLISGAGALVEDKGVGQGLGEHEGVLPSMESSTRFNDVKGVDEAKAELEEIVHYLRDPKRFTRLGGKLPKGVLLVGPPGTGKTMLARAIAGEAGVPFFSSSGSEFDEMYVGVGARRVRDLFSAARKRSPSIIFIDEIDAIGGNRSAKDQTYMKMTLNQLLVELDGFKQNEGTIVIGATNFPESLDKALVRPGRFDRHVVVPNPDVEGRRQILESHMSKVMMADDVDLMVIARGTPGFSGADLANLVNVGALKAAMDGAKAVTMADLEYAKDKIMMGSERKTAIISEESRKLTAYHEGGHALVAIHTDGALPVHKATIVPRGMALGMVTQLPEKDETSISRKQMLARLDVCMGGRVAEELIFGANEVTAGASSDLKQATKLAREMITKYGMGKETGLATHNYNDDGRSMSSETRLLIEKEVKHFLERAYNNAKTILTTHNKELHALANALLEHETLSGTQIRTLLAQYKYNLHYYCGGTLNLSRNIRNRKLSCEKRRIIIRNYHGENLVGILHDAESTQLVIICHGFQSSKERIPMVNLAAAIENDGISAFRFDFSGNGESEGSFQYGNYYREVEDMRAVIQHFREQKFVITAIVGHSKGGNVALLYASKYKDVYTIVNISGRFNLLKGMEGRLGENFVKRIKQDGFIDVKNRRGNIIYRVTEESLMDRLSTITHLACLLIPQDCRVLTVHGSKDETVPSGDALDFDKFISNHELHIVEGADHEFTHHQDELTSIVLEFIKSHNDKDTNKSKHTQHGGVVKPIRSRI</sequence>
<dbReference type="GO" id="GO:0006508">
    <property type="term" value="P:proteolysis"/>
    <property type="evidence" value="ECO:0007669"/>
    <property type="project" value="UniProtKB-KW"/>
</dbReference>
<dbReference type="HAMAP" id="MF_01458">
    <property type="entry name" value="FtsH"/>
    <property type="match status" value="1"/>
</dbReference>
<dbReference type="GO" id="GO:0005524">
    <property type="term" value="F:ATP binding"/>
    <property type="evidence" value="ECO:0007669"/>
    <property type="project" value="UniProtKB-KW"/>
</dbReference>
<dbReference type="GO" id="GO:0016887">
    <property type="term" value="F:ATP hydrolysis activity"/>
    <property type="evidence" value="ECO:0007669"/>
    <property type="project" value="InterPro"/>
</dbReference>
<dbReference type="InterPro" id="IPR000642">
    <property type="entry name" value="Peptidase_M41"/>
</dbReference>
<accession>A0A444YVR0</accession>
<dbReference type="SMART" id="SM00382">
    <property type="entry name" value="AAA"/>
    <property type="match status" value="1"/>
</dbReference>
<evidence type="ECO:0000256" key="14">
    <source>
        <dbReference type="SAM" id="MobiDB-lite"/>
    </source>
</evidence>
<evidence type="ECO:0000259" key="15">
    <source>
        <dbReference type="SMART" id="SM00382"/>
    </source>
</evidence>
<dbReference type="GO" id="GO:0004222">
    <property type="term" value="F:metalloendopeptidase activity"/>
    <property type="evidence" value="ECO:0007669"/>
    <property type="project" value="InterPro"/>
</dbReference>
<dbReference type="SUPFAM" id="SSF140990">
    <property type="entry name" value="FtsH protease domain-like"/>
    <property type="match status" value="1"/>
</dbReference>
<evidence type="ECO:0000256" key="11">
    <source>
        <dbReference type="ARBA" id="ARBA00022946"/>
    </source>
</evidence>
<dbReference type="InterPro" id="IPR027417">
    <property type="entry name" value="P-loop_NTPase"/>
</dbReference>
<gene>
    <name evidence="16" type="ORF">Ahy_B06g085816</name>
</gene>
<feature type="domain" description="AAA+ ATPase" evidence="15">
    <location>
        <begin position="271"/>
        <end position="407"/>
    </location>
</feature>
<evidence type="ECO:0000256" key="1">
    <source>
        <dbReference type="ARBA" id="ARBA00001947"/>
    </source>
</evidence>
<dbReference type="InterPro" id="IPR041569">
    <property type="entry name" value="AAA_lid_3"/>
</dbReference>
<dbReference type="InterPro" id="IPR003960">
    <property type="entry name" value="ATPase_AAA_CS"/>
</dbReference>
<comment type="subcellular location">
    <subcellularLocation>
        <location evidence="2">Mitochondrion inner membrane</location>
        <topology evidence="2">Single-pass membrane protein</topology>
        <orientation evidence="2">Intermembrane side</orientation>
    </subcellularLocation>
</comment>
<comment type="similarity">
    <text evidence="3">In the C-terminal section; belongs to the peptidase M41 family.</text>
</comment>
<dbReference type="NCBIfam" id="TIGR01241">
    <property type="entry name" value="FtsH_fam"/>
    <property type="match status" value="1"/>
</dbReference>
<dbReference type="Proteomes" id="UP000289738">
    <property type="component" value="Chromosome B06"/>
</dbReference>
<dbReference type="Gene3D" id="3.40.50.300">
    <property type="entry name" value="P-loop containing nucleotide triphosphate hydrolases"/>
    <property type="match status" value="1"/>
</dbReference>
<dbReference type="InterPro" id="IPR029058">
    <property type="entry name" value="AB_hydrolase_fold"/>
</dbReference>
<evidence type="ECO:0000256" key="2">
    <source>
        <dbReference type="ARBA" id="ARBA00004243"/>
    </source>
</evidence>
<dbReference type="EMBL" id="SDMP01000016">
    <property type="protein sequence ID" value="RYR06012.1"/>
    <property type="molecule type" value="Genomic_DNA"/>
</dbReference>
<keyword evidence="10" id="KW-0067">ATP-binding</keyword>